<feature type="domain" description="GGDEF" evidence="4">
    <location>
        <begin position="253"/>
        <end position="383"/>
    </location>
</feature>
<dbReference type="PROSITE" id="PS50887">
    <property type="entry name" value="GGDEF"/>
    <property type="match status" value="1"/>
</dbReference>
<evidence type="ECO:0000256" key="1">
    <source>
        <dbReference type="ARBA" id="ARBA00012528"/>
    </source>
</evidence>
<comment type="catalytic activity">
    <reaction evidence="2">
        <text>2 GTP = 3',3'-c-di-GMP + 2 diphosphate</text>
        <dbReference type="Rhea" id="RHEA:24898"/>
        <dbReference type="ChEBI" id="CHEBI:33019"/>
        <dbReference type="ChEBI" id="CHEBI:37565"/>
        <dbReference type="ChEBI" id="CHEBI:58805"/>
        <dbReference type="EC" id="2.7.7.65"/>
    </reaction>
</comment>
<dbReference type="SMART" id="SM00267">
    <property type="entry name" value="GGDEF"/>
    <property type="match status" value="1"/>
</dbReference>
<protein>
    <recommendedName>
        <fullName evidence="1">diguanylate cyclase</fullName>
        <ecNumber evidence="1">2.7.7.65</ecNumber>
    </recommendedName>
</protein>
<dbReference type="PANTHER" id="PTHR45138">
    <property type="entry name" value="REGULATORY COMPONENTS OF SENSORY TRANSDUCTION SYSTEM"/>
    <property type="match status" value="1"/>
</dbReference>
<dbReference type="Proteomes" id="UP000727456">
    <property type="component" value="Unassembled WGS sequence"/>
</dbReference>
<keyword evidence="3" id="KW-0472">Membrane</keyword>
<comment type="caution">
    <text evidence="5">The sequence shown here is derived from an EMBL/GenBank/DDBJ whole genome shotgun (WGS) entry which is preliminary data.</text>
</comment>
<gene>
    <name evidence="5" type="ORF">FHS31_000174</name>
</gene>
<dbReference type="InterPro" id="IPR000160">
    <property type="entry name" value="GGDEF_dom"/>
</dbReference>
<feature type="transmembrane region" description="Helical" evidence="3">
    <location>
        <begin position="65"/>
        <end position="85"/>
    </location>
</feature>
<reference evidence="5 6" key="1">
    <citation type="submission" date="2020-03" db="EMBL/GenBank/DDBJ databases">
        <title>Genomic Encyclopedia of Type Strains, Phase III (KMG-III): the genomes of soil and plant-associated and newly described type strains.</title>
        <authorList>
            <person name="Whitman W."/>
        </authorList>
    </citation>
    <scope>NUCLEOTIDE SEQUENCE [LARGE SCALE GENOMIC DNA]</scope>
    <source>
        <strain evidence="5 6">CECT 8804</strain>
    </source>
</reference>
<proteinExistence type="predicted"/>
<dbReference type="InterPro" id="IPR043128">
    <property type="entry name" value="Rev_trsase/Diguanyl_cyclase"/>
</dbReference>
<name>A0ABX0TM50_9SPHN</name>
<keyword evidence="3" id="KW-1133">Transmembrane helix</keyword>
<dbReference type="PANTHER" id="PTHR45138:SF9">
    <property type="entry name" value="DIGUANYLATE CYCLASE DGCM-RELATED"/>
    <property type="match status" value="1"/>
</dbReference>
<dbReference type="InterPro" id="IPR050469">
    <property type="entry name" value="Diguanylate_Cyclase"/>
</dbReference>
<dbReference type="Gene3D" id="3.30.70.270">
    <property type="match status" value="1"/>
</dbReference>
<accession>A0ABX0TM50</accession>
<dbReference type="NCBIfam" id="TIGR00254">
    <property type="entry name" value="GGDEF"/>
    <property type="match status" value="1"/>
</dbReference>
<dbReference type="SUPFAM" id="SSF55073">
    <property type="entry name" value="Nucleotide cyclase"/>
    <property type="match status" value="1"/>
</dbReference>
<feature type="transmembrane region" description="Helical" evidence="3">
    <location>
        <begin position="121"/>
        <end position="142"/>
    </location>
</feature>
<dbReference type="Pfam" id="PF00990">
    <property type="entry name" value="GGDEF"/>
    <property type="match status" value="1"/>
</dbReference>
<dbReference type="CDD" id="cd01949">
    <property type="entry name" value="GGDEF"/>
    <property type="match status" value="1"/>
</dbReference>
<keyword evidence="6" id="KW-1185">Reference proteome</keyword>
<sequence>MVTGLGDVGISLIAVCFIVAVVLAIAWADFGHPRHAITWSFGCKLIGFGWILVILPHASVAIDQFILFLAQSLIGTGVGMTAAGFGQRCGRSIWRPIGIMNAMQIAATVPLIWWWRPTPDAPQWPLYLMIAGSSWFSSQTLIGRRKGERTAERLVLYWLRGMTLGAFALLAISIAALLKVPAIEPAFHWRELTALLPATMTCSGIFAVFLLTADLADQSRRLAGTDMLTGLLNRRGFQEAATAVLASAQRNARSLCLTVIDIDHFKEVNDRFGHLAGDEVLRRFAACLLQHANARDVVARVGGEEFALVLMDRDCANAHALLEDLRTAIAQCPLGLPDDYRITASFGLAALGTAYDLPGLFEEADRALYAAKAAGRNRVVIAD</sequence>
<dbReference type="EMBL" id="JAAOZC010000001">
    <property type="protein sequence ID" value="NIJ06592.1"/>
    <property type="molecule type" value="Genomic_DNA"/>
</dbReference>
<dbReference type="RefSeq" id="WP_167071134.1">
    <property type="nucleotide sequence ID" value="NZ_JAAOZC010000001.1"/>
</dbReference>
<feature type="transmembrane region" description="Helical" evidence="3">
    <location>
        <begin position="37"/>
        <end position="59"/>
    </location>
</feature>
<organism evidence="5 6">
    <name type="scientific">Sphingomonas vulcanisoli</name>
    <dbReference type="NCBI Taxonomy" id="1658060"/>
    <lineage>
        <taxon>Bacteria</taxon>
        <taxon>Pseudomonadati</taxon>
        <taxon>Pseudomonadota</taxon>
        <taxon>Alphaproteobacteria</taxon>
        <taxon>Sphingomonadales</taxon>
        <taxon>Sphingomonadaceae</taxon>
        <taxon>Sphingomonas</taxon>
    </lineage>
</organism>
<feature type="transmembrane region" description="Helical" evidence="3">
    <location>
        <begin position="12"/>
        <end position="30"/>
    </location>
</feature>
<evidence type="ECO:0000256" key="3">
    <source>
        <dbReference type="SAM" id="Phobius"/>
    </source>
</evidence>
<feature type="transmembrane region" description="Helical" evidence="3">
    <location>
        <begin position="192"/>
        <end position="213"/>
    </location>
</feature>
<keyword evidence="3" id="KW-0812">Transmembrane</keyword>
<evidence type="ECO:0000313" key="6">
    <source>
        <dbReference type="Proteomes" id="UP000727456"/>
    </source>
</evidence>
<feature type="transmembrane region" description="Helical" evidence="3">
    <location>
        <begin position="97"/>
        <end position="115"/>
    </location>
</feature>
<evidence type="ECO:0000259" key="4">
    <source>
        <dbReference type="PROSITE" id="PS50887"/>
    </source>
</evidence>
<dbReference type="EC" id="2.7.7.65" evidence="1"/>
<evidence type="ECO:0000313" key="5">
    <source>
        <dbReference type="EMBL" id="NIJ06592.1"/>
    </source>
</evidence>
<dbReference type="InterPro" id="IPR029787">
    <property type="entry name" value="Nucleotide_cyclase"/>
</dbReference>
<evidence type="ECO:0000256" key="2">
    <source>
        <dbReference type="ARBA" id="ARBA00034247"/>
    </source>
</evidence>
<feature type="transmembrane region" description="Helical" evidence="3">
    <location>
        <begin position="154"/>
        <end position="180"/>
    </location>
</feature>